<comment type="caution">
    <text evidence="3">The sequence shown here is derived from an EMBL/GenBank/DDBJ whole genome shotgun (WGS) entry which is preliminary data.</text>
</comment>
<protein>
    <submittedName>
        <fullName evidence="3">Uncharacterized protein</fullName>
    </submittedName>
</protein>
<dbReference type="GO" id="GO:0010737">
    <property type="term" value="P:protein kinase A signaling"/>
    <property type="evidence" value="ECO:0007669"/>
    <property type="project" value="TreeGrafter"/>
</dbReference>
<dbReference type="PANTHER" id="PTHR12832">
    <property type="entry name" value="TESTIS-SPECIFIC PROTEIN PBS13 T-COMPLEX 11"/>
    <property type="match status" value="1"/>
</dbReference>
<feature type="region of interest" description="Disordered" evidence="2">
    <location>
        <begin position="432"/>
        <end position="485"/>
    </location>
</feature>
<dbReference type="Pfam" id="PF05794">
    <property type="entry name" value="Tcp11"/>
    <property type="match status" value="1"/>
</dbReference>
<name>A0AAD5TDT7_9FUNG</name>
<evidence type="ECO:0000256" key="2">
    <source>
        <dbReference type="SAM" id="MobiDB-lite"/>
    </source>
</evidence>
<dbReference type="EMBL" id="JADGJQ010000083">
    <property type="protein sequence ID" value="KAJ3171858.1"/>
    <property type="molecule type" value="Genomic_DNA"/>
</dbReference>
<dbReference type="Proteomes" id="UP001212152">
    <property type="component" value="Unassembled WGS sequence"/>
</dbReference>
<dbReference type="AlphaFoldDB" id="A0AAD5TDT7"/>
<evidence type="ECO:0000313" key="3">
    <source>
        <dbReference type="EMBL" id="KAJ3171858.1"/>
    </source>
</evidence>
<feature type="region of interest" description="Disordered" evidence="2">
    <location>
        <begin position="1"/>
        <end position="157"/>
    </location>
</feature>
<evidence type="ECO:0000256" key="1">
    <source>
        <dbReference type="ARBA" id="ARBA00010954"/>
    </source>
</evidence>
<feature type="compositionally biased region" description="Low complexity" evidence="2">
    <location>
        <begin position="67"/>
        <end position="92"/>
    </location>
</feature>
<evidence type="ECO:0000313" key="4">
    <source>
        <dbReference type="Proteomes" id="UP001212152"/>
    </source>
</evidence>
<gene>
    <name evidence="3" type="ORF">HDU87_008248</name>
</gene>
<dbReference type="PANTHER" id="PTHR12832:SF11">
    <property type="entry name" value="LD23868P"/>
    <property type="match status" value="1"/>
</dbReference>
<sequence>MDRLSTAASPSPLSLAQQQQNDLPAAPSVSSGGGGGGGGGGMVSPSPSEQDSLVAEAETAISIKRQSAAANHNPPLSASAAAPPLSPMVASLDANGTARFTTAGAHPQPQGARLSIETVRRRQSLTQQSSLVPQPSSSTAGAPAAAPAANNVAEPTGMRRSKSLSFFIDITSPMSAASFSESLPGRGDEERPSSPAKRARVEANGLCEPSPSEMDWVVSQPAPPSFPPFVRERGTAAEIYRRMTQRLLRAQASRESVLYDRRARLRRRFEQIRYRMLLQRQRERLTSLKIQARTDYAISAANLKRHLILKKNIDRCGAAVEHAHTVAMAQKLRKFMELRRSFSENFVELLAESQALGGGGAGVMQAMGLGIHRGPLAMIDMDESPIPHEEEYLMDEVHYPSVSPTFSASPSSSNGKHVSLAALRGGVSAAISSGSGARENSMATEEVQAQPAEPLSGDSSRMLTDDDGYASSGGGAGASANSYGQAGHPEDINGIDQFGFGDLDASASEGLAATIRRLRVLPVALLEEMDEKDYLELLSLLPPITRFTLRELELSEILSNAQLRHDLYFDPELQFKPNLDGEKGDQKKEAGDLYWIEVEDEVLHGHLWRLPLLLFEIRSIIIELLPYNKDRREEVDRNLDISLVAQQIEHGVLNALGLVTYLADLLKANCAPARDELVDGMVEECRGGNMVRTLRQCFEVLELMKLDYANHQLHRVRPYVVEHAAEFEWRWFKDQYELGTVKLDDTMRWMGLALNRRATVKPAAGASLPPLNIQHLHTSAVLHLISQAHLLSLPTTAVPLPETLRMDVSRLVQYYNDWQDVTIMAALLVLFKQACAPKPCRPDQLDSIKRVLWVLLNDHETSMTHVTLQMCKTAGDIRGKPFEPKETTMLTNLVESTLQPESKLYEIIRTRVGTVVERLVLAGSSKPAPAAAASTATTPSTAEGSPSVASPPPPPPPVAAPAPAPVLAAGPPVTKADLAKVGLAELEEEVFELGDRVRRLVAHNWTVFAGVYAGVVDGINDNRKDGDISAVDKVLRAKDEPTQPPA</sequence>
<feature type="region of interest" description="Disordered" evidence="2">
    <location>
        <begin position="177"/>
        <end position="200"/>
    </location>
</feature>
<feature type="compositionally biased region" description="Low complexity" evidence="2">
    <location>
        <begin position="1"/>
        <end position="20"/>
    </location>
</feature>
<feature type="compositionally biased region" description="Gly residues" evidence="2">
    <location>
        <begin position="31"/>
        <end position="42"/>
    </location>
</feature>
<organism evidence="3 4">
    <name type="scientific">Geranomyces variabilis</name>
    <dbReference type="NCBI Taxonomy" id="109894"/>
    <lineage>
        <taxon>Eukaryota</taxon>
        <taxon>Fungi</taxon>
        <taxon>Fungi incertae sedis</taxon>
        <taxon>Chytridiomycota</taxon>
        <taxon>Chytridiomycota incertae sedis</taxon>
        <taxon>Chytridiomycetes</taxon>
        <taxon>Spizellomycetales</taxon>
        <taxon>Powellomycetaceae</taxon>
        <taxon>Geranomyces</taxon>
    </lineage>
</organism>
<reference evidence="3" key="1">
    <citation type="submission" date="2020-05" db="EMBL/GenBank/DDBJ databases">
        <title>Phylogenomic resolution of chytrid fungi.</title>
        <authorList>
            <person name="Stajich J.E."/>
            <person name="Amses K."/>
            <person name="Simmons R."/>
            <person name="Seto K."/>
            <person name="Myers J."/>
            <person name="Bonds A."/>
            <person name="Quandt C.A."/>
            <person name="Barry K."/>
            <person name="Liu P."/>
            <person name="Grigoriev I."/>
            <person name="Longcore J.E."/>
            <person name="James T.Y."/>
        </authorList>
    </citation>
    <scope>NUCLEOTIDE SEQUENCE</scope>
    <source>
        <strain evidence="3">JEL0379</strain>
    </source>
</reference>
<feature type="compositionally biased region" description="Low complexity" evidence="2">
    <location>
        <begin position="927"/>
        <end position="948"/>
    </location>
</feature>
<dbReference type="InterPro" id="IPR008862">
    <property type="entry name" value="Tcp11"/>
</dbReference>
<accession>A0AAD5TDT7</accession>
<feature type="compositionally biased region" description="Pro residues" evidence="2">
    <location>
        <begin position="949"/>
        <end position="964"/>
    </location>
</feature>
<feature type="compositionally biased region" description="Low complexity" evidence="2">
    <location>
        <begin position="124"/>
        <end position="149"/>
    </location>
</feature>
<proteinExistence type="inferred from homology"/>
<feature type="region of interest" description="Disordered" evidence="2">
    <location>
        <begin position="927"/>
        <end position="965"/>
    </location>
</feature>
<comment type="similarity">
    <text evidence="1">Belongs to the TCP11 family.</text>
</comment>
<keyword evidence="4" id="KW-1185">Reference proteome</keyword>